<evidence type="ECO:0000256" key="2">
    <source>
        <dbReference type="ARBA" id="ARBA00022801"/>
    </source>
</evidence>
<comment type="catalytic activity">
    <reaction evidence="3">
        <text>a nitrile + 2 H2O = a carboxylate + NH4(+)</text>
        <dbReference type="Rhea" id="RHEA:21724"/>
        <dbReference type="ChEBI" id="CHEBI:15377"/>
        <dbReference type="ChEBI" id="CHEBI:18379"/>
        <dbReference type="ChEBI" id="CHEBI:28938"/>
        <dbReference type="ChEBI" id="CHEBI:29067"/>
        <dbReference type="EC" id="3.5.5.1"/>
    </reaction>
</comment>
<dbReference type="InterPro" id="IPR000132">
    <property type="entry name" value="Nitrilase/CN_hydratase_CS"/>
</dbReference>
<comment type="caution">
    <text evidence="6">The sequence shown here is derived from an EMBL/GenBank/DDBJ whole genome shotgun (WGS) entry which is preliminary data.</text>
</comment>
<dbReference type="PROSITE" id="PS00921">
    <property type="entry name" value="NITRIL_CHT_2"/>
    <property type="match status" value="1"/>
</dbReference>
<keyword evidence="7" id="KW-1185">Reference proteome</keyword>
<dbReference type="AlphaFoldDB" id="A0A1F7ZSX0"/>
<dbReference type="GO" id="GO:0016836">
    <property type="term" value="F:hydro-lyase activity"/>
    <property type="evidence" value="ECO:0007669"/>
    <property type="project" value="UniProtKB-ARBA"/>
</dbReference>
<proteinExistence type="inferred from homology"/>
<dbReference type="GO" id="GO:0000257">
    <property type="term" value="F:nitrilase activity"/>
    <property type="evidence" value="ECO:0007669"/>
    <property type="project" value="UniProtKB-EC"/>
</dbReference>
<dbReference type="PANTHER" id="PTHR46044">
    <property type="entry name" value="NITRILASE"/>
    <property type="match status" value="1"/>
</dbReference>
<dbReference type="PANTHER" id="PTHR46044:SF14">
    <property type="entry name" value="ARYLACETONITRILASE"/>
    <property type="match status" value="1"/>
</dbReference>
<evidence type="ECO:0000313" key="7">
    <source>
        <dbReference type="Proteomes" id="UP000179179"/>
    </source>
</evidence>
<dbReference type="RefSeq" id="XP_022386288.1">
    <property type="nucleotide sequence ID" value="XM_022535093.1"/>
</dbReference>
<evidence type="ECO:0000256" key="4">
    <source>
        <dbReference type="ARBA" id="ARBA00039045"/>
    </source>
</evidence>
<keyword evidence="2" id="KW-0378">Hydrolase</keyword>
<accession>A0A1F7ZSX0</accession>
<dbReference type="STRING" id="109264.A0A1F7ZSX0"/>
<protein>
    <recommendedName>
        <fullName evidence="4">nitrilase</fullName>
        <ecNumber evidence="4">3.5.5.1</ecNumber>
    </recommendedName>
</protein>
<evidence type="ECO:0000256" key="1">
    <source>
        <dbReference type="ARBA" id="ARBA00008129"/>
    </source>
</evidence>
<dbReference type="PROSITE" id="PS50263">
    <property type="entry name" value="CN_HYDROLASE"/>
    <property type="match status" value="1"/>
</dbReference>
<evidence type="ECO:0000259" key="5">
    <source>
        <dbReference type="PROSITE" id="PS50263"/>
    </source>
</evidence>
<dbReference type="GeneID" id="34451354"/>
<dbReference type="Proteomes" id="UP000179179">
    <property type="component" value="Unassembled WGS sequence"/>
</dbReference>
<dbReference type="Pfam" id="PF00795">
    <property type="entry name" value="CN_hydrolase"/>
    <property type="match status" value="1"/>
</dbReference>
<evidence type="ECO:0000313" key="6">
    <source>
        <dbReference type="EMBL" id="OGM42571.1"/>
    </source>
</evidence>
<gene>
    <name evidence="6" type="ORF">ABOM_007964</name>
</gene>
<dbReference type="CDD" id="cd07564">
    <property type="entry name" value="nitrilases_CHs"/>
    <property type="match status" value="1"/>
</dbReference>
<dbReference type="InterPro" id="IPR003010">
    <property type="entry name" value="C-N_Hydrolase"/>
</dbReference>
<name>A0A1F7ZSX0_9EURO</name>
<sequence length="325" mass="36480">MGRTIRVAAVQAEPVWNNLQGAVGKTISIIQCAANEGANVIGFPEVWIPGFPWSIWSRGAVENTPYMNEYFKNSLERESPEMDQIRSAVKDAGMFCVLGYSERYRGSLYMAQSFIDENGDIVHHRRKMKPTHIERGYWGDGQGASIQPVAKTSFGNIGALNCWEHLQPLLKYFEYSQDVEIHIASWPPIWDIKEGIEWADHMTAEMSTKICQTMAVEGTCFVLVCTQVMSEESRKINNLEDFKFAQCPGGGFSMIFDAFGKPLVKALPPGEEGILYADVDLDLKRQAQQSLDVIGHYSRPDLLSLNVTATEAEPIVLLKENEPRH</sequence>
<feature type="domain" description="CN hydrolase" evidence="5">
    <location>
        <begin position="5"/>
        <end position="281"/>
    </location>
</feature>
<dbReference type="OrthoDB" id="10250282at2759"/>
<organism evidence="6 7">
    <name type="scientific">Aspergillus bombycis</name>
    <dbReference type="NCBI Taxonomy" id="109264"/>
    <lineage>
        <taxon>Eukaryota</taxon>
        <taxon>Fungi</taxon>
        <taxon>Dikarya</taxon>
        <taxon>Ascomycota</taxon>
        <taxon>Pezizomycotina</taxon>
        <taxon>Eurotiomycetes</taxon>
        <taxon>Eurotiomycetidae</taxon>
        <taxon>Eurotiales</taxon>
        <taxon>Aspergillaceae</taxon>
        <taxon>Aspergillus</taxon>
    </lineage>
</organism>
<dbReference type="Gene3D" id="3.60.110.10">
    <property type="entry name" value="Carbon-nitrogen hydrolase"/>
    <property type="match status" value="1"/>
</dbReference>
<comment type="similarity">
    <text evidence="1">Belongs to the carbon-nitrogen hydrolase superfamily. Nitrilase family.</text>
</comment>
<dbReference type="InterPro" id="IPR036526">
    <property type="entry name" value="C-N_Hydrolase_sf"/>
</dbReference>
<evidence type="ECO:0000256" key="3">
    <source>
        <dbReference type="ARBA" id="ARBA00036406"/>
    </source>
</evidence>
<dbReference type="SUPFAM" id="SSF56317">
    <property type="entry name" value="Carbon-nitrogen hydrolase"/>
    <property type="match status" value="1"/>
</dbReference>
<reference evidence="6 7" key="1">
    <citation type="journal article" date="2016" name="Genome Biol. Evol.">
        <title>Draft genome sequence of an aflatoxigenic Aspergillus species, A. bombycis.</title>
        <authorList>
            <person name="Moore G.G."/>
            <person name="Mack B.M."/>
            <person name="Beltz S.B."/>
            <person name="Gilbert M.K."/>
        </authorList>
    </citation>
    <scope>NUCLEOTIDE SEQUENCE [LARGE SCALE GENOMIC DNA]</scope>
    <source>
        <strain evidence="7">NRRL 26010</strain>
    </source>
</reference>
<dbReference type="InterPro" id="IPR044149">
    <property type="entry name" value="Nitrilases_CHs"/>
</dbReference>
<dbReference type="EC" id="3.5.5.1" evidence="4"/>
<dbReference type="EMBL" id="LYCR01000087">
    <property type="protein sequence ID" value="OGM42571.1"/>
    <property type="molecule type" value="Genomic_DNA"/>
</dbReference>